<dbReference type="Gene3D" id="1.25.40.10">
    <property type="entry name" value="Tetratricopeptide repeat domain"/>
    <property type="match status" value="3"/>
</dbReference>
<evidence type="ECO:0000256" key="6">
    <source>
        <dbReference type="PROSITE-ProRule" id="PRU10141"/>
    </source>
</evidence>
<keyword evidence="2 6" id="KW-0547">Nucleotide-binding</keyword>
<dbReference type="Proteomes" id="UP000316471">
    <property type="component" value="Unassembled WGS sequence"/>
</dbReference>
<comment type="caution">
    <text evidence="9">The sequence shown here is derived from an EMBL/GenBank/DDBJ whole genome shotgun (WGS) entry which is preliminary data.</text>
</comment>
<keyword evidence="5" id="KW-0802">TPR repeat</keyword>
<dbReference type="InterPro" id="IPR017441">
    <property type="entry name" value="Protein_kinase_ATP_BS"/>
</dbReference>
<evidence type="ECO:0000256" key="7">
    <source>
        <dbReference type="SAM" id="Phobius"/>
    </source>
</evidence>
<dbReference type="PANTHER" id="PTHR43289">
    <property type="entry name" value="MITOGEN-ACTIVATED PROTEIN KINASE KINASE KINASE 20-RELATED"/>
    <property type="match status" value="1"/>
</dbReference>
<proteinExistence type="predicted"/>
<evidence type="ECO:0000313" key="10">
    <source>
        <dbReference type="Proteomes" id="UP000316471"/>
    </source>
</evidence>
<dbReference type="OrthoDB" id="9801841at2"/>
<keyword evidence="1" id="KW-0808">Transferase</keyword>
<evidence type="ECO:0000259" key="8">
    <source>
        <dbReference type="PROSITE" id="PS50011"/>
    </source>
</evidence>
<dbReference type="Pfam" id="PF13374">
    <property type="entry name" value="TPR_10"/>
    <property type="match status" value="3"/>
</dbReference>
<dbReference type="GO" id="GO:0005524">
    <property type="term" value="F:ATP binding"/>
    <property type="evidence" value="ECO:0007669"/>
    <property type="project" value="UniProtKB-UniRule"/>
</dbReference>
<feature type="binding site" evidence="6">
    <location>
        <position position="107"/>
    </location>
    <ligand>
        <name>ATP</name>
        <dbReference type="ChEBI" id="CHEBI:30616"/>
    </ligand>
</feature>
<accession>A0A562M0F7</accession>
<feature type="repeat" description="TPR" evidence="5">
    <location>
        <begin position="551"/>
        <end position="584"/>
    </location>
</feature>
<dbReference type="RefSeq" id="WP_144811635.1">
    <property type="nucleotide sequence ID" value="NZ_VLKP01000002.1"/>
</dbReference>
<name>A0A562M0F7_9GAMM</name>
<dbReference type="SUPFAM" id="SSF48452">
    <property type="entry name" value="TPR-like"/>
    <property type="match status" value="3"/>
</dbReference>
<dbReference type="PROSITE" id="PS50005">
    <property type="entry name" value="TPR"/>
    <property type="match status" value="1"/>
</dbReference>
<keyword evidence="10" id="KW-1185">Reference proteome</keyword>
<protein>
    <submittedName>
        <fullName evidence="9">Serine/threonine-protein kinase</fullName>
    </submittedName>
</protein>
<reference evidence="9 10" key="1">
    <citation type="journal article" date="2015" name="Stand. Genomic Sci.">
        <title>Genomic Encyclopedia of Bacterial and Archaeal Type Strains, Phase III: the genomes of soil and plant-associated and newly described type strains.</title>
        <authorList>
            <person name="Whitman W.B."/>
            <person name="Woyke T."/>
            <person name="Klenk H.P."/>
            <person name="Zhou Y."/>
            <person name="Lilburn T.G."/>
            <person name="Beck B.J."/>
            <person name="De Vos P."/>
            <person name="Vandamme P."/>
            <person name="Eisen J.A."/>
            <person name="Garrity G."/>
            <person name="Hugenholtz P."/>
            <person name="Kyrpides N.C."/>
        </authorList>
    </citation>
    <scope>NUCLEOTIDE SEQUENCE [LARGE SCALE GENOMIC DNA]</scope>
    <source>
        <strain evidence="9 10">CGMCC 1.10136</strain>
    </source>
</reference>
<dbReference type="PROSITE" id="PS50011">
    <property type="entry name" value="PROTEIN_KINASE_DOM"/>
    <property type="match status" value="1"/>
</dbReference>
<keyword evidence="7" id="KW-0472">Membrane</keyword>
<dbReference type="Gene3D" id="3.30.200.20">
    <property type="entry name" value="Phosphorylase Kinase, domain 1"/>
    <property type="match status" value="1"/>
</dbReference>
<keyword evidence="7" id="KW-0812">Transmembrane</keyword>
<keyword evidence="7" id="KW-1133">Transmembrane helix</keyword>
<dbReference type="Gene3D" id="1.10.510.10">
    <property type="entry name" value="Transferase(Phosphotransferase) domain 1"/>
    <property type="match status" value="1"/>
</dbReference>
<dbReference type="Pfam" id="PF13424">
    <property type="entry name" value="TPR_12"/>
    <property type="match status" value="1"/>
</dbReference>
<dbReference type="SMART" id="SM00220">
    <property type="entry name" value="S_TKc"/>
    <property type="match status" value="1"/>
</dbReference>
<keyword evidence="3 9" id="KW-0418">Kinase</keyword>
<evidence type="ECO:0000256" key="3">
    <source>
        <dbReference type="ARBA" id="ARBA00022777"/>
    </source>
</evidence>
<dbReference type="CDD" id="cd14014">
    <property type="entry name" value="STKc_PknB_like"/>
    <property type="match status" value="1"/>
</dbReference>
<dbReference type="InterPro" id="IPR011009">
    <property type="entry name" value="Kinase-like_dom_sf"/>
</dbReference>
<dbReference type="GO" id="GO:0004674">
    <property type="term" value="F:protein serine/threonine kinase activity"/>
    <property type="evidence" value="ECO:0007669"/>
    <property type="project" value="TreeGrafter"/>
</dbReference>
<dbReference type="SMART" id="SM00028">
    <property type="entry name" value="TPR"/>
    <property type="match status" value="5"/>
</dbReference>
<dbReference type="PROSITE" id="PS00107">
    <property type="entry name" value="PROTEIN_KINASE_ATP"/>
    <property type="match status" value="1"/>
</dbReference>
<sequence>MDTERWQRLSPLLDALLELEPDARARRLDALRTEDAGLADELGSLIDLDENHADFLAEPALNLPTGPAPGALIGPYRLERLLGEGGMGQVWLAARADGLYQRRVALKLLRPGLADTNLRVRFTREREILARLTHPHIARLLDAGISQDNLPYLALEYVDGVPITDWCSEQHTPLDLRLQMFHQICDAVSHAHANLIVHRDLKPSNILVTPAGDVRLLDFGIAKLLDHDAPLVERTRTGVRAFTLHYAAPEQVRGEPVSTMTDVYSLGVLLYELFTDSKPYRPPRKSDAAWEEAILSADPLRPSQALLRAAELHPGDAHGLRRRARTLVGDLDNIVLKALAKQPEQRYASVEALALDLRRHQLGRPVAARPDSVGYRLRKYLHRHRWALATGSLVAAVLVAALGLVAWQAREAVREASRAQAIQDFMISVFETASAGESGQPLDVRGLLDASLQRGQRELARQPRARAELIGLVARLRIGLGDYDEARALLERQAAILEASDDIPDSLRLESVTQRGRVLRLQDKPRECIDLMQPALASARRQQAQLPPQVAEFYSQLGRCRRENGERRGARQLFERALAIRRDGNGDRIGEVANLMDLANLHADAGEIGSALRQLDEAREQLRAEAGSRHPLLVGIGRSLGSLHRARGDFEGARREVAGALAVSLATSGSDHPASIATQLQLAGLEMDTGHFREAREALDTVYRHLEARLGSNHPDTIRSLVGRGRAERELGDIVRAMDTLLQAAAAARRVDDPTLRSEVLIVQGAVLRDAGRAAEALPLLQEVVRLRREREGDGHFATGAALLELGLAQQSLGDAHGASTSLRNAAAMTRRALGAGHPDARNAAAASARLRAQAGDAGARHELENLARRQGARPDATLASVRAGAYLAEAGCPHSPAAATAALAALQAPLAKWQPEGGVLTREVTAIDAACRHDPP</sequence>
<dbReference type="Pfam" id="PF00069">
    <property type="entry name" value="Pkinase"/>
    <property type="match status" value="1"/>
</dbReference>
<feature type="transmembrane region" description="Helical" evidence="7">
    <location>
        <begin position="386"/>
        <end position="407"/>
    </location>
</feature>
<evidence type="ECO:0000256" key="2">
    <source>
        <dbReference type="ARBA" id="ARBA00022741"/>
    </source>
</evidence>
<evidence type="ECO:0000256" key="1">
    <source>
        <dbReference type="ARBA" id="ARBA00022679"/>
    </source>
</evidence>
<gene>
    <name evidence="9" type="ORF">IP93_00522</name>
</gene>
<keyword evidence="4 6" id="KW-0067">ATP-binding</keyword>
<dbReference type="InterPro" id="IPR000719">
    <property type="entry name" value="Prot_kinase_dom"/>
</dbReference>
<evidence type="ECO:0000313" key="9">
    <source>
        <dbReference type="EMBL" id="TWI13360.1"/>
    </source>
</evidence>
<evidence type="ECO:0000256" key="4">
    <source>
        <dbReference type="ARBA" id="ARBA00022840"/>
    </source>
</evidence>
<dbReference type="PANTHER" id="PTHR43289:SF34">
    <property type="entry name" value="SERINE_THREONINE-PROTEIN KINASE YBDM-RELATED"/>
    <property type="match status" value="1"/>
</dbReference>
<organism evidence="9 10">
    <name type="scientific">Aerolutibacter ruishenii</name>
    <dbReference type="NCBI Taxonomy" id="686800"/>
    <lineage>
        <taxon>Bacteria</taxon>
        <taxon>Pseudomonadati</taxon>
        <taxon>Pseudomonadota</taxon>
        <taxon>Gammaproteobacteria</taxon>
        <taxon>Lysobacterales</taxon>
        <taxon>Lysobacteraceae</taxon>
        <taxon>Aerolutibacter</taxon>
    </lineage>
</organism>
<dbReference type="InterPro" id="IPR008271">
    <property type="entry name" value="Ser/Thr_kinase_AS"/>
</dbReference>
<dbReference type="PROSITE" id="PS00108">
    <property type="entry name" value="PROTEIN_KINASE_ST"/>
    <property type="match status" value="1"/>
</dbReference>
<feature type="domain" description="Protein kinase" evidence="8">
    <location>
        <begin position="76"/>
        <end position="363"/>
    </location>
</feature>
<evidence type="ECO:0000256" key="5">
    <source>
        <dbReference type="PROSITE-ProRule" id="PRU00339"/>
    </source>
</evidence>
<dbReference type="AlphaFoldDB" id="A0A562M0F7"/>
<dbReference type="InterPro" id="IPR011990">
    <property type="entry name" value="TPR-like_helical_dom_sf"/>
</dbReference>
<dbReference type="InterPro" id="IPR019734">
    <property type="entry name" value="TPR_rpt"/>
</dbReference>
<dbReference type="EMBL" id="VLKP01000002">
    <property type="protein sequence ID" value="TWI13360.1"/>
    <property type="molecule type" value="Genomic_DNA"/>
</dbReference>
<dbReference type="SUPFAM" id="SSF56112">
    <property type="entry name" value="Protein kinase-like (PK-like)"/>
    <property type="match status" value="1"/>
</dbReference>